<dbReference type="Proteomes" id="UP000681162">
    <property type="component" value="Unassembled WGS sequence"/>
</dbReference>
<dbReference type="RefSeq" id="WP_212943776.1">
    <property type="nucleotide sequence ID" value="NZ_BORR01000030.1"/>
</dbReference>
<dbReference type="NCBIfam" id="TIGR02937">
    <property type="entry name" value="sigma70-ECF"/>
    <property type="match status" value="1"/>
</dbReference>
<evidence type="ECO:0000256" key="4">
    <source>
        <dbReference type="ARBA" id="ARBA00023163"/>
    </source>
</evidence>
<dbReference type="EMBL" id="BORR01000030">
    <property type="protein sequence ID" value="GIO39949.1"/>
    <property type="molecule type" value="Genomic_DNA"/>
</dbReference>
<dbReference type="InterPro" id="IPR013324">
    <property type="entry name" value="RNA_pol_sigma_r3/r4-like"/>
</dbReference>
<dbReference type="InterPro" id="IPR013325">
    <property type="entry name" value="RNA_pol_sigma_r2"/>
</dbReference>
<reference evidence="6 7" key="1">
    <citation type="submission" date="2021-03" db="EMBL/GenBank/DDBJ databases">
        <title>Antimicrobial resistance genes in bacteria isolated from Japanese honey, and their potential for conferring macrolide and lincosamide resistance in the American foulbrood pathogen Paenibacillus larvae.</title>
        <authorList>
            <person name="Okamoto M."/>
            <person name="Kumagai M."/>
            <person name="Kanamori H."/>
            <person name="Takamatsu D."/>
        </authorList>
    </citation>
    <scope>NUCLEOTIDE SEQUENCE [LARGE SCALE GENOMIC DNA]</scope>
    <source>
        <strain evidence="6 7">J41TS12</strain>
    </source>
</reference>
<dbReference type="GO" id="GO:0016987">
    <property type="term" value="F:sigma factor activity"/>
    <property type="evidence" value="ECO:0007669"/>
    <property type="project" value="UniProtKB-KW"/>
</dbReference>
<dbReference type="InterPro" id="IPR039425">
    <property type="entry name" value="RNA_pol_sigma-70-like"/>
</dbReference>
<keyword evidence="4" id="KW-0804">Transcription</keyword>
<proteinExistence type="inferred from homology"/>
<dbReference type="Gene3D" id="1.10.10.10">
    <property type="entry name" value="Winged helix-like DNA-binding domain superfamily/Winged helix DNA-binding domain"/>
    <property type="match status" value="1"/>
</dbReference>
<dbReference type="AlphaFoldDB" id="A0A919XVU0"/>
<feature type="domain" description="RNA polymerase sigma-70 region 2" evidence="5">
    <location>
        <begin position="27"/>
        <end position="94"/>
    </location>
</feature>
<dbReference type="SUPFAM" id="SSF88659">
    <property type="entry name" value="Sigma3 and sigma4 domains of RNA polymerase sigma factors"/>
    <property type="match status" value="1"/>
</dbReference>
<evidence type="ECO:0000256" key="1">
    <source>
        <dbReference type="ARBA" id="ARBA00010641"/>
    </source>
</evidence>
<evidence type="ECO:0000256" key="3">
    <source>
        <dbReference type="ARBA" id="ARBA00023082"/>
    </source>
</evidence>
<name>A0A919XVU0_9BACL</name>
<accession>A0A919XVU0</accession>
<dbReference type="InterPro" id="IPR014284">
    <property type="entry name" value="RNA_pol_sigma-70_dom"/>
</dbReference>
<protein>
    <submittedName>
        <fullName evidence="6">RNA polymerase sigma factor</fullName>
    </submittedName>
</protein>
<keyword evidence="7" id="KW-1185">Reference proteome</keyword>
<keyword evidence="2" id="KW-0805">Transcription regulation</keyword>
<dbReference type="Gene3D" id="1.10.1740.10">
    <property type="match status" value="1"/>
</dbReference>
<keyword evidence="3" id="KW-0731">Sigma factor</keyword>
<dbReference type="SUPFAM" id="SSF88946">
    <property type="entry name" value="Sigma2 domain of RNA polymerase sigma factors"/>
    <property type="match status" value="1"/>
</dbReference>
<dbReference type="InterPro" id="IPR007627">
    <property type="entry name" value="RNA_pol_sigma70_r2"/>
</dbReference>
<organism evidence="6 7">
    <name type="scientific">Paenibacillus antibioticophila</name>
    <dbReference type="NCBI Taxonomy" id="1274374"/>
    <lineage>
        <taxon>Bacteria</taxon>
        <taxon>Bacillati</taxon>
        <taxon>Bacillota</taxon>
        <taxon>Bacilli</taxon>
        <taxon>Bacillales</taxon>
        <taxon>Paenibacillaceae</taxon>
        <taxon>Paenibacillus</taxon>
    </lineage>
</organism>
<dbReference type="PANTHER" id="PTHR43133:SF62">
    <property type="entry name" value="RNA POLYMERASE SIGMA FACTOR SIGZ"/>
    <property type="match status" value="1"/>
</dbReference>
<dbReference type="GO" id="GO:0006352">
    <property type="term" value="P:DNA-templated transcription initiation"/>
    <property type="evidence" value="ECO:0007669"/>
    <property type="project" value="InterPro"/>
</dbReference>
<dbReference type="InterPro" id="IPR036388">
    <property type="entry name" value="WH-like_DNA-bd_sf"/>
</dbReference>
<dbReference type="Pfam" id="PF04542">
    <property type="entry name" value="Sigma70_r2"/>
    <property type="match status" value="1"/>
</dbReference>
<sequence length="204" mass="23135">MSLQNERLARALKEMGEGSVEAFDVFYSELAPFIMQVAMKALGDRMEAEDICHEVFLEALRKGRDYDAGRGSVRAWMAVMTRSRCLDRLRRKQRVVPTQDCNLEFKGRAASGEDMALARLEREAVKEAVISLPMSQRKAIIGSYFFMQTQRQMSDAWNVPLGTVKSWMRYGLGNLRKQLEKQGWMAVTEGSGQDGHQSAQSTEQ</sequence>
<comment type="caution">
    <text evidence="6">The sequence shown here is derived from an EMBL/GenBank/DDBJ whole genome shotgun (WGS) entry which is preliminary data.</text>
</comment>
<evidence type="ECO:0000256" key="2">
    <source>
        <dbReference type="ARBA" id="ARBA00023015"/>
    </source>
</evidence>
<gene>
    <name evidence="6" type="ORF">J41TS12_48100</name>
</gene>
<comment type="similarity">
    <text evidence="1">Belongs to the sigma-70 factor family. ECF subfamily.</text>
</comment>
<evidence type="ECO:0000313" key="7">
    <source>
        <dbReference type="Proteomes" id="UP000681162"/>
    </source>
</evidence>
<dbReference type="PANTHER" id="PTHR43133">
    <property type="entry name" value="RNA POLYMERASE ECF-TYPE SIGMA FACTO"/>
    <property type="match status" value="1"/>
</dbReference>
<evidence type="ECO:0000313" key="6">
    <source>
        <dbReference type="EMBL" id="GIO39949.1"/>
    </source>
</evidence>
<evidence type="ECO:0000259" key="5">
    <source>
        <dbReference type="Pfam" id="PF04542"/>
    </source>
</evidence>